<name>F2IA68_FLUTR</name>
<evidence type="ECO:0000256" key="2">
    <source>
        <dbReference type="ARBA" id="ARBA00022803"/>
    </source>
</evidence>
<evidence type="ECO:0000313" key="5">
    <source>
        <dbReference type="Proteomes" id="UP000007463"/>
    </source>
</evidence>
<keyword evidence="1" id="KW-0677">Repeat</keyword>
<dbReference type="AlphaFoldDB" id="F2IA68"/>
<proteinExistence type="predicted"/>
<keyword evidence="5" id="KW-1185">Reference proteome</keyword>
<protein>
    <submittedName>
        <fullName evidence="4">Tetratricopeptide TPR_1 repeat-containing protein</fullName>
    </submittedName>
</protein>
<dbReference type="KEGG" id="fte:Fluta_3273"/>
<dbReference type="Proteomes" id="UP000007463">
    <property type="component" value="Chromosome"/>
</dbReference>
<dbReference type="RefSeq" id="WP_013688012.1">
    <property type="nucleotide sequence ID" value="NC_015321.1"/>
</dbReference>
<feature type="repeat" description="TPR" evidence="3">
    <location>
        <begin position="209"/>
        <end position="242"/>
    </location>
</feature>
<dbReference type="STRING" id="755732.Fluta_3273"/>
<dbReference type="Gene3D" id="1.25.40.10">
    <property type="entry name" value="Tetratricopeptide repeat domain"/>
    <property type="match status" value="1"/>
</dbReference>
<dbReference type="PROSITE" id="PS50005">
    <property type="entry name" value="TPR"/>
    <property type="match status" value="1"/>
</dbReference>
<dbReference type="EMBL" id="CP002542">
    <property type="protein sequence ID" value="AEA45245.1"/>
    <property type="molecule type" value="Genomic_DNA"/>
</dbReference>
<evidence type="ECO:0000256" key="3">
    <source>
        <dbReference type="PROSITE-ProRule" id="PRU00339"/>
    </source>
</evidence>
<organism evidence="4 5">
    <name type="scientific">Fluviicola taffensis (strain DSM 16823 / NCIMB 13979 / RW262)</name>
    <dbReference type="NCBI Taxonomy" id="755732"/>
    <lineage>
        <taxon>Bacteria</taxon>
        <taxon>Pseudomonadati</taxon>
        <taxon>Bacteroidota</taxon>
        <taxon>Flavobacteriia</taxon>
        <taxon>Flavobacteriales</taxon>
        <taxon>Crocinitomicaceae</taxon>
        <taxon>Fluviicola</taxon>
    </lineage>
</organism>
<sequence length="368" mass="41007" precursor="true">MNYLNITKGTLLAGITLISSLSFAQKRVETDAALAFGKSEAAQQSGDLAEAKKQVLKARESIDIAAVNPETEKSPKTLFFKGEIYTTMLMFKMLGDAEFNKSVPEDAKDIAVKAYKESFTLSPKYHDQIKTSVGNIQQMLYATGKAAFDAKQYKLAESAFITSSEYTSTINVIDTMGIFYAGLSAENDTNWVKAAEYYKRCADLSYMPNEIYKMTALAYIRGGENAKAIEFLKQAIQKSPKDKYLYFAWGSIAIDMKDDQAVIDNLNKAVEIDPQYSDAYYNLGSYFSGKGLELREKASGLPANATKESNELLDKSLEFYRLAMDPLEKYIAIVPKDTTVLSSLMKIARALKMPEKEAKYKQMLEAAK</sequence>
<dbReference type="PANTHER" id="PTHR44858:SF1">
    <property type="entry name" value="UDP-N-ACETYLGLUCOSAMINE--PEPTIDE N-ACETYLGLUCOSAMINYLTRANSFERASE SPINDLY-RELATED"/>
    <property type="match status" value="1"/>
</dbReference>
<dbReference type="InterPro" id="IPR011990">
    <property type="entry name" value="TPR-like_helical_dom_sf"/>
</dbReference>
<dbReference type="eggNOG" id="COG0457">
    <property type="taxonomic scope" value="Bacteria"/>
</dbReference>
<keyword evidence="2 3" id="KW-0802">TPR repeat</keyword>
<reference evidence="4 5" key="1">
    <citation type="journal article" date="2011" name="Stand. Genomic Sci.">
        <title>Complete genome sequence of the gliding freshwater bacterium Fluviicola taffensis type strain (RW262).</title>
        <authorList>
            <person name="Woyke T."/>
            <person name="Chertkov O."/>
            <person name="Lapidus A."/>
            <person name="Nolan M."/>
            <person name="Lucas S."/>
            <person name="Del Rio T.G."/>
            <person name="Tice H."/>
            <person name="Cheng J.F."/>
            <person name="Tapia R."/>
            <person name="Han C."/>
            <person name="Goodwin L."/>
            <person name="Pitluck S."/>
            <person name="Liolios K."/>
            <person name="Pagani I."/>
            <person name="Ivanova N."/>
            <person name="Huntemann M."/>
            <person name="Mavromatis K."/>
            <person name="Mikhailova N."/>
            <person name="Pati A."/>
            <person name="Chen A."/>
            <person name="Palaniappan K."/>
            <person name="Land M."/>
            <person name="Hauser L."/>
            <person name="Brambilla E.M."/>
            <person name="Rohde M."/>
            <person name="Mwirichia R."/>
            <person name="Sikorski J."/>
            <person name="Tindall B.J."/>
            <person name="Goker M."/>
            <person name="Bristow J."/>
            <person name="Eisen J.A."/>
            <person name="Markowitz V."/>
            <person name="Hugenholtz P."/>
            <person name="Klenk H.P."/>
            <person name="Kyrpides N.C."/>
        </authorList>
    </citation>
    <scope>NUCLEOTIDE SEQUENCE [LARGE SCALE GENOMIC DNA]</scope>
    <source>
        <strain evidence="5">DSM 16823 / RW262 / RW262</strain>
    </source>
</reference>
<evidence type="ECO:0000256" key="1">
    <source>
        <dbReference type="ARBA" id="ARBA00022737"/>
    </source>
</evidence>
<evidence type="ECO:0000313" key="4">
    <source>
        <dbReference type="EMBL" id="AEA45245.1"/>
    </source>
</evidence>
<reference evidence="5" key="2">
    <citation type="submission" date="2011-02" db="EMBL/GenBank/DDBJ databases">
        <title>The complete genome of Fluviicola taffensis DSM 16823.</title>
        <authorList>
            <consortium name="US DOE Joint Genome Institute (JGI-PGF)"/>
            <person name="Lucas S."/>
            <person name="Copeland A."/>
            <person name="Lapidus A."/>
            <person name="Bruce D."/>
            <person name="Goodwin L."/>
            <person name="Pitluck S."/>
            <person name="Kyrpides N."/>
            <person name="Mavromatis K."/>
            <person name="Ivanova N."/>
            <person name="Mikhailova N."/>
            <person name="Pagani I."/>
            <person name="Chertkov O."/>
            <person name="Detter J.C."/>
            <person name="Han C."/>
            <person name="Tapia R."/>
            <person name="Land M."/>
            <person name="Hauser L."/>
            <person name="Markowitz V."/>
            <person name="Cheng J.-F."/>
            <person name="Hugenholtz P."/>
            <person name="Woyke T."/>
            <person name="Wu D."/>
            <person name="Tindall B."/>
            <person name="Pomrenke H.G."/>
            <person name="Brambilla E."/>
            <person name="Klenk H.-P."/>
            <person name="Eisen J.A."/>
        </authorList>
    </citation>
    <scope>NUCLEOTIDE SEQUENCE [LARGE SCALE GENOMIC DNA]</scope>
    <source>
        <strain evidence="5">DSM 16823 / RW262 / RW262</strain>
    </source>
</reference>
<gene>
    <name evidence="4" type="ordered locus">Fluta_3273</name>
</gene>
<dbReference type="InterPro" id="IPR050498">
    <property type="entry name" value="Ycf3"/>
</dbReference>
<dbReference type="OrthoDB" id="739506at2"/>
<dbReference type="InterPro" id="IPR019734">
    <property type="entry name" value="TPR_rpt"/>
</dbReference>
<accession>F2IA68</accession>
<dbReference type="PANTHER" id="PTHR44858">
    <property type="entry name" value="TETRATRICOPEPTIDE REPEAT PROTEIN 6"/>
    <property type="match status" value="1"/>
</dbReference>
<dbReference type="HOGENOM" id="CLU_043019_2_0_10"/>
<dbReference type="SUPFAM" id="SSF48452">
    <property type="entry name" value="TPR-like"/>
    <property type="match status" value="1"/>
</dbReference>